<evidence type="ECO:0000313" key="1">
    <source>
        <dbReference type="EMBL" id="MCC3808111.1"/>
    </source>
</evidence>
<proteinExistence type="predicted"/>
<gene>
    <name evidence="1" type="ORF">IB292_24155</name>
</gene>
<dbReference type="AlphaFoldDB" id="A0A9Q3UJU4"/>
<evidence type="ECO:0000313" key="2">
    <source>
        <dbReference type="Proteomes" id="UP000726777"/>
    </source>
</evidence>
<dbReference type="RefSeq" id="WP_228084394.1">
    <property type="nucleotide sequence ID" value="NZ_CP064041.1"/>
</dbReference>
<dbReference type="EMBL" id="JACVHL010000038">
    <property type="protein sequence ID" value="MCC3808111.1"/>
    <property type="molecule type" value="Genomic_DNA"/>
</dbReference>
<organism evidence="1 2">
    <name type="scientific">Vibrio parahaemolyticus</name>
    <dbReference type="NCBI Taxonomy" id="670"/>
    <lineage>
        <taxon>Bacteria</taxon>
        <taxon>Pseudomonadati</taxon>
        <taxon>Pseudomonadota</taxon>
        <taxon>Gammaproteobacteria</taxon>
        <taxon>Vibrionales</taxon>
        <taxon>Vibrionaceae</taxon>
        <taxon>Vibrio</taxon>
    </lineage>
</organism>
<reference evidence="1" key="1">
    <citation type="submission" date="2020-09" db="EMBL/GenBank/DDBJ databases">
        <title>Genome sequence of Vibrio parahaemolyticus isolates.</title>
        <authorList>
            <person name="Hammerl J.A."/>
            <person name="Strauch E."/>
        </authorList>
    </citation>
    <scope>NUCLEOTIDE SEQUENCE</scope>
    <source>
        <strain evidence="1">17-VB00146</strain>
    </source>
</reference>
<name>A0A9Q3UJU4_VIBPH</name>
<comment type="caution">
    <text evidence="1">The sequence shown here is derived from an EMBL/GenBank/DDBJ whole genome shotgun (WGS) entry which is preliminary data.</text>
</comment>
<dbReference type="Proteomes" id="UP000726777">
    <property type="component" value="Unassembled WGS sequence"/>
</dbReference>
<sequence length="571" mass="66181">MTTTLLKAYRACLWLAERKLGIPVEEQPGEWDLEAKDSQFEWTREELISALPYEYFENSLYDYHADTSQEDEIEIQLEDLDTDIGLSEEDQILEAEVEEIFKDIQLDSSSLLANHDEEFTDESSTEIHCVDLSNIVSGPIFTTEQIDNFVRYSPIRTSGDITPEQSTLDSAETFPSIPQQILSIDDGSIDKQIKNIQVSKELASAIAHHTLLNLLRSGKVEAWGYRDIAYLPEVLTQGDEHQYSKEIIEPYFWHKKPVPNYEISAVEHGIHRGFKIAMATSGSGILNEDQKQISKYDYWVKNIQLNDSFQTWLMEKVRNVFPIPKRATFKPHGKGYLVQFGTDKEVEVKGNPGLKIIHTLLKNYCISEFRDDFGYSRELAIMDEYQEDVLDYEQATITYRKKPTNLVKYIRKQHNLIFWQLSLLKEQEYYQNQESIRNERTNEVPPSNEIDKNVIRKMIISRLNKVNRIAQNEVSCLDQKSLNFLFTVDPEDFLTNTAKYKETLKIPFTEEEKSIDNLRNTINASVKSIRKKAPHLAYFLGSAKSKTHSGIGYNNDLFYFVCKDDIEWDFG</sequence>
<accession>A0A9Q3UJU4</accession>
<protein>
    <submittedName>
        <fullName evidence="1">Uncharacterized protein</fullName>
    </submittedName>
</protein>